<reference evidence="7 8" key="1">
    <citation type="submission" date="2018-04" db="EMBL/GenBank/DDBJ databases">
        <title>The genome of golden apple snail Pomacea canaliculata provides insight into stress tolerance and invasive adaptation.</title>
        <authorList>
            <person name="Liu C."/>
            <person name="Liu B."/>
            <person name="Ren Y."/>
            <person name="Zhang Y."/>
            <person name="Wang H."/>
            <person name="Li S."/>
            <person name="Jiang F."/>
            <person name="Yin L."/>
            <person name="Zhang G."/>
            <person name="Qian W."/>
            <person name="Fan W."/>
        </authorList>
    </citation>
    <scope>NUCLEOTIDE SEQUENCE [LARGE SCALE GENOMIC DNA]</scope>
    <source>
        <strain evidence="7">SZHN2017</strain>
        <tissue evidence="7">Muscle</tissue>
    </source>
</reference>
<dbReference type="GO" id="GO:0004725">
    <property type="term" value="F:protein tyrosine phosphatase activity"/>
    <property type="evidence" value="ECO:0007669"/>
    <property type="project" value="UniProtKB-EC"/>
</dbReference>
<dbReference type="InterPro" id="IPR020422">
    <property type="entry name" value="TYR_PHOSPHATASE_DUAL_dom"/>
</dbReference>
<dbReference type="GO" id="GO:0043409">
    <property type="term" value="P:negative regulation of MAPK cascade"/>
    <property type="evidence" value="ECO:0007669"/>
    <property type="project" value="TreeGrafter"/>
</dbReference>
<dbReference type="PROSITE" id="PS50056">
    <property type="entry name" value="TYR_PHOSPHATASE_2"/>
    <property type="match status" value="1"/>
</dbReference>
<evidence type="ECO:0000256" key="1">
    <source>
        <dbReference type="ARBA" id="ARBA00008601"/>
    </source>
</evidence>
<proteinExistence type="inferred from homology"/>
<dbReference type="GO" id="GO:0005737">
    <property type="term" value="C:cytoplasm"/>
    <property type="evidence" value="ECO:0007669"/>
    <property type="project" value="TreeGrafter"/>
</dbReference>
<evidence type="ECO:0000313" key="7">
    <source>
        <dbReference type="EMBL" id="PVD26502.1"/>
    </source>
</evidence>
<accession>A0A2T7NZ93</accession>
<dbReference type="Gene3D" id="3.90.190.10">
    <property type="entry name" value="Protein tyrosine phosphatase superfamily"/>
    <property type="match status" value="1"/>
</dbReference>
<organism evidence="7 8">
    <name type="scientific">Pomacea canaliculata</name>
    <name type="common">Golden apple snail</name>
    <dbReference type="NCBI Taxonomy" id="400727"/>
    <lineage>
        <taxon>Eukaryota</taxon>
        <taxon>Metazoa</taxon>
        <taxon>Spiralia</taxon>
        <taxon>Lophotrochozoa</taxon>
        <taxon>Mollusca</taxon>
        <taxon>Gastropoda</taxon>
        <taxon>Caenogastropoda</taxon>
        <taxon>Architaenioglossa</taxon>
        <taxon>Ampullarioidea</taxon>
        <taxon>Ampullariidae</taxon>
        <taxon>Pomacea</taxon>
    </lineage>
</organism>
<dbReference type="CDD" id="cd14498">
    <property type="entry name" value="DSP"/>
    <property type="match status" value="1"/>
</dbReference>
<dbReference type="Proteomes" id="UP000245119">
    <property type="component" value="Linkage Group LG8"/>
</dbReference>
<dbReference type="InterPro" id="IPR000340">
    <property type="entry name" value="Dual-sp_phosphatase_cat-dom"/>
</dbReference>
<dbReference type="InterPro" id="IPR000387">
    <property type="entry name" value="Tyr_Pase_dom"/>
</dbReference>
<sequence length="251" mass="28701">MEKTVSPSEIVAEAWTNIYDKDNPEGLWHSIPLNLIEAPNWDAATIQDQINVTFGNAVILTSDGEYRFTFRIRRKQATEWIWRSGFMQDGIIEVRPPFGEKWSQGSNYNKILGTVHLGNFIAASKADQLGFDAVLNLADNLDLIPEKFSSPVLYTKIPLRDGAVNPIPEDKLKEAVEWLQKHGRQYKKVLVNCRAGIGRAGSVAVAYVFAENPTMSYEDAYNYVFKRRFVYPHKGLRDSLYTLFPRKQMYM</sequence>
<dbReference type="AlphaFoldDB" id="A0A2T7NZ93"/>
<comment type="caution">
    <text evidence="7">The sequence shown here is derived from an EMBL/GenBank/DDBJ whole genome shotgun (WGS) entry which is preliminary data.</text>
</comment>
<dbReference type="PROSITE" id="PS50054">
    <property type="entry name" value="TYR_PHOSPHATASE_DUAL"/>
    <property type="match status" value="1"/>
</dbReference>
<evidence type="ECO:0000259" key="6">
    <source>
        <dbReference type="PROSITE" id="PS50056"/>
    </source>
</evidence>
<keyword evidence="3" id="KW-0378">Hydrolase</keyword>
<evidence type="ECO:0000313" key="8">
    <source>
        <dbReference type="Proteomes" id="UP000245119"/>
    </source>
</evidence>
<evidence type="ECO:0000256" key="2">
    <source>
        <dbReference type="ARBA" id="ARBA00013064"/>
    </source>
</evidence>
<dbReference type="SUPFAM" id="SSF52799">
    <property type="entry name" value="(Phosphotyrosine protein) phosphatases II"/>
    <property type="match status" value="1"/>
</dbReference>
<dbReference type="SMART" id="SM00195">
    <property type="entry name" value="DSPc"/>
    <property type="match status" value="1"/>
</dbReference>
<name>A0A2T7NZ93_POMCA</name>
<evidence type="ECO:0000259" key="5">
    <source>
        <dbReference type="PROSITE" id="PS50054"/>
    </source>
</evidence>
<dbReference type="InterPro" id="IPR029021">
    <property type="entry name" value="Prot-tyrosine_phosphatase-like"/>
</dbReference>
<dbReference type="EC" id="3.1.3.48" evidence="2"/>
<dbReference type="EMBL" id="PZQS01000008">
    <property type="protein sequence ID" value="PVD26502.1"/>
    <property type="molecule type" value="Genomic_DNA"/>
</dbReference>
<keyword evidence="4" id="KW-0904">Protein phosphatase</keyword>
<evidence type="ECO:0000256" key="3">
    <source>
        <dbReference type="ARBA" id="ARBA00022801"/>
    </source>
</evidence>
<dbReference type="PANTHER" id="PTHR10159:SF519">
    <property type="entry name" value="DUAL SPECIFICITY PROTEIN PHOSPHATASE MPK3"/>
    <property type="match status" value="1"/>
</dbReference>
<feature type="domain" description="Tyrosine specific protein phosphatases" evidence="6">
    <location>
        <begin position="170"/>
        <end position="228"/>
    </location>
</feature>
<keyword evidence="8" id="KW-1185">Reference proteome</keyword>
<gene>
    <name evidence="7" type="ORF">C0Q70_14179</name>
</gene>
<feature type="domain" description="Tyrosine-protein phosphatase" evidence="5">
    <location>
        <begin position="107"/>
        <end position="249"/>
    </location>
</feature>
<dbReference type="Pfam" id="PF00782">
    <property type="entry name" value="DSPc"/>
    <property type="match status" value="1"/>
</dbReference>
<comment type="similarity">
    <text evidence="1">Belongs to the protein-tyrosine phosphatase family. Non-receptor class dual specificity subfamily.</text>
</comment>
<evidence type="ECO:0000256" key="4">
    <source>
        <dbReference type="ARBA" id="ARBA00022912"/>
    </source>
</evidence>
<dbReference type="OrthoDB" id="2017893at2759"/>
<protein>
    <recommendedName>
        <fullName evidence="2">protein-tyrosine-phosphatase</fullName>
        <ecNumber evidence="2">3.1.3.48</ecNumber>
    </recommendedName>
</protein>
<dbReference type="PANTHER" id="PTHR10159">
    <property type="entry name" value="DUAL SPECIFICITY PROTEIN PHOSPHATASE"/>
    <property type="match status" value="1"/>
</dbReference>